<keyword evidence="17" id="KW-0675">Receptor</keyword>
<dbReference type="InterPro" id="IPR010916">
    <property type="entry name" value="TonB_box_CS"/>
</dbReference>
<evidence type="ECO:0000259" key="15">
    <source>
        <dbReference type="Pfam" id="PF00593"/>
    </source>
</evidence>
<evidence type="ECO:0000256" key="9">
    <source>
        <dbReference type="ARBA" id="ARBA00023136"/>
    </source>
</evidence>
<keyword evidence="7" id="KW-0406">Ion transport</keyword>
<evidence type="ECO:0000256" key="8">
    <source>
        <dbReference type="ARBA" id="ARBA00023077"/>
    </source>
</evidence>
<keyword evidence="6" id="KW-0408">Iron</keyword>
<dbReference type="InterPro" id="IPR000531">
    <property type="entry name" value="Beta-barrel_TonB"/>
</dbReference>
<dbReference type="Pfam" id="PF00593">
    <property type="entry name" value="TonB_dep_Rec_b-barrel"/>
    <property type="match status" value="1"/>
</dbReference>
<dbReference type="PROSITE" id="PS00430">
    <property type="entry name" value="TONB_DEPENDENT_REC_1"/>
    <property type="match status" value="1"/>
</dbReference>
<evidence type="ECO:0000256" key="5">
    <source>
        <dbReference type="ARBA" id="ARBA00022692"/>
    </source>
</evidence>
<dbReference type="CDD" id="cd01347">
    <property type="entry name" value="ligand_gated_channel"/>
    <property type="match status" value="1"/>
</dbReference>
<dbReference type="RefSeq" id="WP_380021401.1">
    <property type="nucleotide sequence ID" value="NZ_JBHSHD010000008.1"/>
</dbReference>
<comment type="similarity">
    <text evidence="11 13">Belongs to the TonB-dependent receptor family.</text>
</comment>
<dbReference type="PANTHER" id="PTHR32552">
    <property type="entry name" value="FERRICHROME IRON RECEPTOR-RELATED"/>
    <property type="match status" value="1"/>
</dbReference>
<accession>A0ABV9QUQ9</accession>
<feature type="short sequence motif" description="TonB box" evidence="12">
    <location>
        <begin position="48"/>
        <end position="54"/>
    </location>
</feature>
<evidence type="ECO:0000256" key="3">
    <source>
        <dbReference type="ARBA" id="ARBA00022452"/>
    </source>
</evidence>
<evidence type="ECO:0000256" key="6">
    <source>
        <dbReference type="ARBA" id="ARBA00023004"/>
    </source>
</evidence>
<keyword evidence="3 11" id="KW-1134">Transmembrane beta strand</keyword>
<keyword evidence="5 11" id="KW-0812">Transmembrane</keyword>
<evidence type="ECO:0000256" key="4">
    <source>
        <dbReference type="ARBA" id="ARBA00022496"/>
    </source>
</evidence>
<evidence type="ECO:0000256" key="2">
    <source>
        <dbReference type="ARBA" id="ARBA00022448"/>
    </source>
</evidence>
<dbReference type="Proteomes" id="UP001595886">
    <property type="component" value="Unassembled WGS sequence"/>
</dbReference>
<dbReference type="SUPFAM" id="SSF56935">
    <property type="entry name" value="Porins"/>
    <property type="match status" value="1"/>
</dbReference>
<dbReference type="InterPro" id="IPR039426">
    <property type="entry name" value="TonB-dep_rcpt-like"/>
</dbReference>
<organism evidence="17 18">
    <name type="scientific">Dokdonella ginsengisoli</name>
    <dbReference type="NCBI Taxonomy" id="363846"/>
    <lineage>
        <taxon>Bacteria</taxon>
        <taxon>Pseudomonadati</taxon>
        <taxon>Pseudomonadota</taxon>
        <taxon>Gammaproteobacteria</taxon>
        <taxon>Lysobacterales</taxon>
        <taxon>Rhodanobacteraceae</taxon>
        <taxon>Dokdonella</taxon>
    </lineage>
</organism>
<proteinExistence type="inferred from homology"/>
<keyword evidence="2 11" id="KW-0813">Transport</keyword>
<keyword evidence="8 12" id="KW-0798">TonB box</keyword>
<evidence type="ECO:0000259" key="16">
    <source>
        <dbReference type="Pfam" id="PF07715"/>
    </source>
</evidence>
<protein>
    <submittedName>
        <fullName evidence="17">TonB-dependent receptor</fullName>
    </submittedName>
</protein>
<reference evidence="18" key="1">
    <citation type="journal article" date="2019" name="Int. J. Syst. Evol. Microbiol.">
        <title>The Global Catalogue of Microorganisms (GCM) 10K type strain sequencing project: providing services to taxonomists for standard genome sequencing and annotation.</title>
        <authorList>
            <consortium name="The Broad Institute Genomics Platform"/>
            <consortium name="The Broad Institute Genome Sequencing Center for Infectious Disease"/>
            <person name="Wu L."/>
            <person name="Ma J."/>
        </authorList>
    </citation>
    <scope>NUCLEOTIDE SEQUENCE [LARGE SCALE GENOMIC DNA]</scope>
    <source>
        <strain evidence="18">CCUG 30340</strain>
    </source>
</reference>
<evidence type="ECO:0000256" key="1">
    <source>
        <dbReference type="ARBA" id="ARBA00004571"/>
    </source>
</evidence>
<keyword evidence="4" id="KW-0410">Iron transport</keyword>
<evidence type="ECO:0000256" key="13">
    <source>
        <dbReference type="RuleBase" id="RU003357"/>
    </source>
</evidence>
<evidence type="ECO:0000313" key="17">
    <source>
        <dbReference type="EMBL" id="MFC4821118.1"/>
    </source>
</evidence>
<dbReference type="Gene3D" id="2.40.170.20">
    <property type="entry name" value="TonB-dependent receptor, beta-barrel domain"/>
    <property type="match status" value="1"/>
</dbReference>
<dbReference type="PANTHER" id="PTHR32552:SF81">
    <property type="entry name" value="TONB-DEPENDENT OUTER MEMBRANE RECEPTOR"/>
    <property type="match status" value="1"/>
</dbReference>
<sequence>MPPFHCRPRTPLRVRSSLPLALLIAAAIAPAAAGAEDAPEAGATRLDSIVVTAEKQGRSQHDTATSTTVLDAQSLDERGIVDSRDVLADLVNVTSFGQGNLAPAVRGVDGTGAALGVDAFFAGSRPRLNVTIDGRPASYNEIVFGDNSLWDVQQVEFLRGPQSLLQGRNAIAGTLAIKTRDPGAEREAGVRVIGGDGDRREGAFYLSGPLAGEEFALRLAGGIQHRDSYLDFAPYPGVSDPGEIQTRTLRAKLAWKPAALPDFRALLTFQHASASAPQTETVSRPFDAAQVASTPDMPVFAPRTNAAILDTQWQLADRLSWQNLISTTDLHVDRFAPARTGIARIDTRDSVFEPRLLLDRGDTRFGGIAGVYLYRADQREFIDYPVDERFRDRVRTAAIYGEGTFALGERFDLSFGARYERETHRRRGGEGALVHIDIDQSYTAFLPKIGLAWHPDPQWTFGVFASRGYNAGGGGVTLDVPIVSYSYDAEYVRDYEAYFRADLADGRLQLTGNVFYGEFRDMQLPFDLNPDPAIWAVVIRNADRARNYGAEFGARWLATQALELRADLGLLRTKVTQYPGSGIEGHQFANAPSATMSLGATWRGDGGFEFGVNARHSNAYFSDIENRPIGRTDPYWIANLRGGYRFGKAFVFAGVSNLFDEDTPLLITTYSSVPTPYDTAQLPQPRRWYVGLQYDW</sequence>
<dbReference type="PROSITE" id="PS52016">
    <property type="entry name" value="TONB_DEPENDENT_REC_3"/>
    <property type="match status" value="1"/>
</dbReference>
<feature type="signal peptide" evidence="14">
    <location>
        <begin position="1"/>
        <end position="31"/>
    </location>
</feature>
<evidence type="ECO:0000256" key="14">
    <source>
        <dbReference type="SAM" id="SignalP"/>
    </source>
</evidence>
<evidence type="ECO:0000256" key="11">
    <source>
        <dbReference type="PROSITE-ProRule" id="PRU01360"/>
    </source>
</evidence>
<dbReference type="InterPro" id="IPR036942">
    <property type="entry name" value="Beta-barrel_TonB_sf"/>
</dbReference>
<feature type="domain" description="TonB-dependent receptor-like beta-barrel" evidence="15">
    <location>
        <begin position="299"/>
        <end position="658"/>
    </location>
</feature>
<evidence type="ECO:0000256" key="10">
    <source>
        <dbReference type="ARBA" id="ARBA00023237"/>
    </source>
</evidence>
<keyword evidence="10 11" id="KW-0998">Cell outer membrane</keyword>
<dbReference type="Pfam" id="PF07715">
    <property type="entry name" value="Plug"/>
    <property type="match status" value="1"/>
</dbReference>
<keyword evidence="14" id="KW-0732">Signal</keyword>
<dbReference type="InterPro" id="IPR012910">
    <property type="entry name" value="Plug_dom"/>
</dbReference>
<dbReference type="EMBL" id="JBHSHD010000008">
    <property type="protein sequence ID" value="MFC4821118.1"/>
    <property type="molecule type" value="Genomic_DNA"/>
</dbReference>
<evidence type="ECO:0000313" key="18">
    <source>
        <dbReference type="Proteomes" id="UP001595886"/>
    </source>
</evidence>
<comment type="subcellular location">
    <subcellularLocation>
        <location evidence="1 11">Cell outer membrane</location>
        <topology evidence="1 11">Multi-pass membrane protein</topology>
    </subcellularLocation>
</comment>
<evidence type="ECO:0000256" key="7">
    <source>
        <dbReference type="ARBA" id="ARBA00023065"/>
    </source>
</evidence>
<feature type="domain" description="TonB-dependent receptor plug" evidence="16">
    <location>
        <begin position="60"/>
        <end position="174"/>
    </location>
</feature>
<comment type="caution">
    <text evidence="17">The sequence shown here is derived from an EMBL/GenBank/DDBJ whole genome shotgun (WGS) entry which is preliminary data.</text>
</comment>
<keyword evidence="18" id="KW-1185">Reference proteome</keyword>
<feature type="chain" id="PRO_5045888724" evidence="14">
    <location>
        <begin position="32"/>
        <end position="696"/>
    </location>
</feature>
<keyword evidence="9 11" id="KW-0472">Membrane</keyword>
<evidence type="ECO:0000256" key="12">
    <source>
        <dbReference type="PROSITE-ProRule" id="PRU10143"/>
    </source>
</evidence>
<name>A0ABV9QUQ9_9GAMM</name>
<gene>
    <name evidence="17" type="ORF">ACFO6Q_12335</name>
</gene>